<evidence type="ECO:0000256" key="5">
    <source>
        <dbReference type="ARBA" id="ARBA00023180"/>
    </source>
</evidence>
<reference evidence="7 8" key="1">
    <citation type="submission" date="2018-02" db="EMBL/GenBank/DDBJ databases">
        <title>The genomes of Aspergillus section Nigri reveals drivers in fungal speciation.</title>
        <authorList>
            <consortium name="DOE Joint Genome Institute"/>
            <person name="Vesth T.C."/>
            <person name="Nybo J."/>
            <person name="Theobald S."/>
            <person name="Brandl J."/>
            <person name="Frisvad J.C."/>
            <person name="Nielsen K.F."/>
            <person name="Lyhne E.K."/>
            <person name="Kogle M.E."/>
            <person name="Kuo A."/>
            <person name="Riley R."/>
            <person name="Clum A."/>
            <person name="Nolan M."/>
            <person name="Lipzen A."/>
            <person name="Salamov A."/>
            <person name="Henrissat B."/>
            <person name="Wiebenga A."/>
            <person name="De vries R.P."/>
            <person name="Grigoriev I.V."/>
            <person name="Mortensen U.H."/>
            <person name="Andersen M.R."/>
            <person name="Baker S.E."/>
        </authorList>
    </citation>
    <scope>NUCLEOTIDE SEQUENCE [LARGE SCALE GENOMIC DNA]</scope>
    <source>
        <strain evidence="7 8">CBS 707.79</strain>
    </source>
</reference>
<keyword evidence="4" id="KW-0378">Hydrolase</keyword>
<accession>A0A319DNV5</accession>
<name>A0A319DNV5_9EURO</name>
<keyword evidence="8" id="KW-1185">Reference proteome</keyword>
<dbReference type="Pfam" id="PF05577">
    <property type="entry name" value="Peptidase_S28"/>
    <property type="match status" value="1"/>
</dbReference>
<comment type="similarity">
    <text evidence="1">Belongs to the peptidase S28 family.</text>
</comment>
<organism evidence="7 8">
    <name type="scientific">Aspergillus ellipticus CBS 707.79</name>
    <dbReference type="NCBI Taxonomy" id="1448320"/>
    <lineage>
        <taxon>Eukaryota</taxon>
        <taxon>Fungi</taxon>
        <taxon>Dikarya</taxon>
        <taxon>Ascomycota</taxon>
        <taxon>Pezizomycotina</taxon>
        <taxon>Eurotiomycetes</taxon>
        <taxon>Eurotiomycetidae</taxon>
        <taxon>Eurotiales</taxon>
        <taxon>Aspergillaceae</taxon>
        <taxon>Aspergillus</taxon>
        <taxon>Aspergillus subgen. Circumdati</taxon>
    </lineage>
</organism>
<proteinExistence type="inferred from homology"/>
<evidence type="ECO:0000256" key="1">
    <source>
        <dbReference type="ARBA" id="ARBA00011079"/>
    </source>
</evidence>
<evidence type="ECO:0000313" key="8">
    <source>
        <dbReference type="Proteomes" id="UP000247810"/>
    </source>
</evidence>
<dbReference type="AlphaFoldDB" id="A0A319DNV5"/>
<evidence type="ECO:0000256" key="6">
    <source>
        <dbReference type="SAM" id="SignalP"/>
    </source>
</evidence>
<evidence type="ECO:0000256" key="2">
    <source>
        <dbReference type="ARBA" id="ARBA00022670"/>
    </source>
</evidence>
<evidence type="ECO:0000256" key="3">
    <source>
        <dbReference type="ARBA" id="ARBA00022729"/>
    </source>
</evidence>
<dbReference type="SUPFAM" id="SSF53474">
    <property type="entry name" value="alpha/beta-Hydrolases"/>
    <property type="match status" value="1"/>
</dbReference>
<feature type="chain" id="PRO_5016408708" description="Serine peptidase, family S28" evidence="6">
    <location>
        <begin position="22"/>
        <end position="563"/>
    </location>
</feature>
<dbReference type="OrthoDB" id="1735038at2759"/>
<dbReference type="FunFam" id="3.40.50.1820:FF:000636">
    <property type="entry name" value="Serine peptidase, family S28, putative"/>
    <property type="match status" value="1"/>
</dbReference>
<feature type="signal peptide" evidence="6">
    <location>
        <begin position="1"/>
        <end position="21"/>
    </location>
</feature>
<dbReference type="VEuPathDB" id="FungiDB:BO71DRAFT_455971"/>
<evidence type="ECO:0008006" key="9">
    <source>
        <dbReference type="Google" id="ProtNLM"/>
    </source>
</evidence>
<dbReference type="InterPro" id="IPR008758">
    <property type="entry name" value="Peptidase_S28"/>
</dbReference>
<keyword evidence="5" id="KW-0325">Glycoprotein</keyword>
<dbReference type="EMBL" id="KZ825903">
    <property type="protein sequence ID" value="PYH92963.1"/>
    <property type="molecule type" value="Genomic_DNA"/>
</dbReference>
<dbReference type="GO" id="GO:0070008">
    <property type="term" value="F:serine-type exopeptidase activity"/>
    <property type="evidence" value="ECO:0007669"/>
    <property type="project" value="InterPro"/>
</dbReference>
<dbReference type="Proteomes" id="UP000247810">
    <property type="component" value="Unassembled WGS sequence"/>
</dbReference>
<evidence type="ECO:0000256" key="4">
    <source>
        <dbReference type="ARBA" id="ARBA00022801"/>
    </source>
</evidence>
<protein>
    <recommendedName>
        <fullName evidence="9">Serine peptidase, family S28</fullName>
    </recommendedName>
</protein>
<keyword evidence="2" id="KW-0645">Protease</keyword>
<dbReference type="Gene3D" id="3.40.50.1820">
    <property type="entry name" value="alpha/beta hydrolase"/>
    <property type="match status" value="2"/>
</dbReference>
<dbReference type="PANTHER" id="PTHR11010">
    <property type="entry name" value="PROTEASE S28 PRO-X CARBOXYPEPTIDASE-RELATED"/>
    <property type="match status" value="1"/>
</dbReference>
<gene>
    <name evidence="7" type="ORF">BO71DRAFT_455971</name>
</gene>
<dbReference type="GO" id="GO:0006508">
    <property type="term" value="P:proteolysis"/>
    <property type="evidence" value="ECO:0007669"/>
    <property type="project" value="UniProtKB-KW"/>
</dbReference>
<sequence length="563" mass="62492">MHRYSLCSVVISLLLVQPIVGSRQGKIPFGRDLQLLAELGLSPDLRALGHNDLQLLVSHSAMSSALEAEYITIPLDHDNVSAGTYQNRFWVNDEFFEPGKPIMLYDVGETNAEATAYAHLTSSLSFFKLMLEEFHAMGIVWEHRYYGESTPDSIDYDTPPEIFEYLNTKQSLADIPYFARNFSRESHPDLDLTPEGTPWIMVGGSYAGVRAALTRNEYPETIFAAFSSSAPVEARMNMTVYFDQIYRGMVANGRTNCTVDIRAALDHIDDQLSDDETASSIKQLFFGSGAENNTNGDFTAALAGIYGLFQNYGMAGGSGGLGSFCEYLETDPNTNQTAEANGLAATYGNKFVAERWAQWPAFLRLVNENMDTNCRMLNTSQPLECDFSKPFGDPSAISWTWQYCSEWGFYQANNEGPHALLSRYQTLEYQQEVCNRQFPSAIQKGLLPPQPLTEDVNHKHGGWTIRPSNVYFSGGEFDPWRTLSVLSTEDIAPQGVQISSQVPACGVQTNEDTVFGYIMENSEHCFDFQLAGMAGNLSRGLFTSALLQWLQCFVGALTTAPPA</sequence>
<keyword evidence="3 6" id="KW-0732">Signal</keyword>
<dbReference type="PANTHER" id="PTHR11010:SF109">
    <property type="entry name" value="PEPTIDASE, FAMILY S28, PUTATIVE (AFU_ORTHOLOGUE AFUA_4G03790)-RELATED"/>
    <property type="match status" value="1"/>
</dbReference>
<dbReference type="InterPro" id="IPR029058">
    <property type="entry name" value="AB_hydrolase_fold"/>
</dbReference>
<dbReference type="GO" id="GO:0008239">
    <property type="term" value="F:dipeptidyl-peptidase activity"/>
    <property type="evidence" value="ECO:0007669"/>
    <property type="project" value="TreeGrafter"/>
</dbReference>
<evidence type="ECO:0000313" key="7">
    <source>
        <dbReference type="EMBL" id="PYH92963.1"/>
    </source>
</evidence>